<evidence type="ECO:0000313" key="2">
    <source>
        <dbReference type="Proteomes" id="UP000626244"/>
    </source>
</evidence>
<proteinExistence type="predicted"/>
<name>A0A8J3EXR6_9BACI</name>
<dbReference type="Proteomes" id="UP000626244">
    <property type="component" value="Unassembled WGS sequence"/>
</dbReference>
<dbReference type="AlphaFoldDB" id="A0A8J3EXR6"/>
<protein>
    <submittedName>
        <fullName evidence="1">Uncharacterized protein</fullName>
    </submittedName>
</protein>
<evidence type="ECO:0000313" key="1">
    <source>
        <dbReference type="EMBL" id="GGI13129.1"/>
    </source>
</evidence>
<gene>
    <name evidence="1" type="ORF">GCM10007380_16370</name>
</gene>
<dbReference type="OrthoDB" id="2876314at2"/>
<dbReference type="RefSeq" id="WP_087998037.1">
    <property type="nucleotide sequence ID" value="NZ_BMHB01000001.1"/>
</dbReference>
<sequence>MKLKSIFIVSLILLVIGFIEFNTRGFHQNKCGQHMKRTKCAIPEISPEAVKAEIIANADLTSHERKDLTNDDAKGNVLKTFVSKDTARLVNDQYDGNEVFKVTYSTKNEEILGDIVVYVDAETFKVIGRGIRE</sequence>
<keyword evidence="2" id="KW-1185">Reference proteome</keyword>
<accession>A0A8J3EXR6</accession>
<dbReference type="EMBL" id="BMHB01000001">
    <property type="protein sequence ID" value="GGI13129.1"/>
    <property type="molecule type" value="Genomic_DNA"/>
</dbReference>
<comment type="caution">
    <text evidence="1">The sequence shown here is derived from an EMBL/GenBank/DDBJ whole genome shotgun (WGS) entry which is preliminary data.</text>
</comment>
<organism evidence="1 2">
    <name type="scientific">Gottfriedia solisilvae</name>
    <dbReference type="NCBI Taxonomy" id="1516104"/>
    <lineage>
        <taxon>Bacteria</taxon>
        <taxon>Bacillati</taxon>
        <taxon>Bacillota</taxon>
        <taxon>Bacilli</taxon>
        <taxon>Bacillales</taxon>
        <taxon>Bacillaceae</taxon>
        <taxon>Gottfriedia</taxon>
    </lineage>
</organism>
<reference evidence="2" key="1">
    <citation type="journal article" date="2019" name="Int. J. Syst. Evol. Microbiol.">
        <title>The Global Catalogue of Microorganisms (GCM) 10K type strain sequencing project: providing services to taxonomists for standard genome sequencing and annotation.</title>
        <authorList>
            <consortium name="The Broad Institute Genomics Platform"/>
            <consortium name="The Broad Institute Genome Sequencing Center for Infectious Disease"/>
            <person name="Wu L."/>
            <person name="Ma J."/>
        </authorList>
    </citation>
    <scope>NUCLEOTIDE SEQUENCE [LARGE SCALE GENOMIC DNA]</scope>
    <source>
        <strain evidence="2">CGMCC 1.14993</strain>
    </source>
</reference>